<reference evidence="1 2" key="1">
    <citation type="submission" date="2023-07" db="EMBL/GenBank/DDBJ databases">
        <title>Alkalimonas sp., MEB108 novel, alkaliphilic bacterium isolated from Lonar Lake, India.</title>
        <authorList>
            <person name="Joshi A."/>
            <person name="Thite S."/>
        </authorList>
    </citation>
    <scope>NUCLEOTIDE SEQUENCE [LARGE SCALE GENOMIC DNA]</scope>
    <source>
        <strain evidence="1 2">MEB108</strain>
    </source>
</reference>
<evidence type="ECO:0008006" key="3">
    <source>
        <dbReference type="Google" id="ProtNLM"/>
    </source>
</evidence>
<dbReference type="InterPro" id="IPR027417">
    <property type="entry name" value="P-loop_NTPase"/>
</dbReference>
<keyword evidence="2" id="KW-1185">Reference proteome</keyword>
<name>A0ABU7J4X0_9GAMM</name>
<protein>
    <recommendedName>
        <fullName evidence="3">Cell division inhibitor</fullName>
    </recommendedName>
</protein>
<gene>
    <name evidence="1" type="ORF">QWY20_07635</name>
</gene>
<accession>A0ABU7J4X0</accession>
<evidence type="ECO:0000313" key="1">
    <source>
        <dbReference type="EMBL" id="MEE2001320.1"/>
    </source>
</evidence>
<dbReference type="SUPFAM" id="SSF52540">
    <property type="entry name" value="P-loop containing nucleoside triphosphate hydrolases"/>
    <property type="match status" value="1"/>
</dbReference>
<sequence>MSSAQSRKQAPVAISNQPGLHYCINTAEQQASQYLNELLEQHQHARGWTLILAPETASLKMLIEMEALQQNRILLIHRKQIQDLAGTLKKAILAGTCSCIINFAELTDLQQSQELAVLAECCGCTVYCVATDTSWCH</sequence>
<dbReference type="EMBL" id="JAUHLI010000006">
    <property type="protein sequence ID" value="MEE2001320.1"/>
    <property type="molecule type" value="Genomic_DNA"/>
</dbReference>
<dbReference type="RefSeq" id="WP_330128420.1">
    <property type="nucleotide sequence ID" value="NZ_JAUHLI010000006.1"/>
</dbReference>
<organism evidence="1 2">
    <name type="scientific">Alkalimonas cellulosilytica</name>
    <dbReference type="NCBI Taxonomy" id="3058395"/>
    <lineage>
        <taxon>Bacteria</taxon>
        <taxon>Pseudomonadati</taxon>
        <taxon>Pseudomonadota</taxon>
        <taxon>Gammaproteobacteria</taxon>
        <taxon>Alkalimonas</taxon>
    </lineage>
</organism>
<evidence type="ECO:0000313" key="2">
    <source>
        <dbReference type="Proteomes" id="UP001336314"/>
    </source>
</evidence>
<comment type="caution">
    <text evidence="1">The sequence shown here is derived from an EMBL/GenBank/DDBJ whole genome shotgun (WGS) entry which is preliminary data.</text>
</comment>
<dbReference type="Proteomes" id="UP001336314">
    <property type="component" value="Unassembled WGS sequence"/>
</dbReference>
<dbReference type="Gene3D" id="3.40.50.300">
    <property type="entry name" value="P-loop containing nucleotide triphosphate hydrolases"/>
    <property type="match status" value="1"/>
</dbReference>
<proteinExistence type="predicted"/>